<keyword evidence="3" id="KW-1185">Reference proteome</keyword>
<dbReference type="Proteomes" id="UP001230188">
    <property type="component" value="Unassembled WGS sequence"/>
</dbReference>
<dbReference type="AlphaFoldDB" id="A0AAD7XKU0"/>
<sequence>MNYCSCWADEIKEPPVRKKIPKKKKKPKPVVPPRFVSRAVAPRTVESPVDEAPPTPKILPFPDFDDSWPGQPQKPMFEGFRTRLRAVLCKRRAA</sequence>
<evidence type="ECO:0000313" key="2">
    <source>
        <dbReference type="EMBL" id="KAJ8607606.1"/>
    </source>
</evidence>
<organism evidence="2 3">
    <name type="scientific">Chrysophaeum taylorii</name>
    <dbReference type="NCBI Taxonomy" id="2483200"/>
    <lineage>
        <taxon>Eukaryota</taxon>
        <taxon>Sar</taxon>
        <taxon>Stramenopiles</taxon>
        <taxon>Ochrophyta</taxon>
        <taxon>Pelagophyceae</taxon>
        <taxon>Pelagomonadales</taxon>
        <taxon>Pelagomonadaceae</taxon>
        <taxon>Chrysophaeum</taxon>
    </lineage>
</organism>
<reference evidence="2" key="1">
    <citation type="submission" date="2023-01" db="EMBL/GenBank/DDBJ databases">
        <title>Metagenome sequencing of chrysophaentin producing Chrysophaeum taylorii.</title>
        <authorList>
            <person name="Davison J."/>
            <person name="Bewley C."/>
        </authorList>
    </citation>
    <scope>NUCLEOTIDE SEQUENCE</scope>
    <source>
        <strain evidence="2">NIES-1699</strain>
    </source>
</reference>
<dbReference type="EMBL" id="JAQMWT010000203">
    <property type="protein sequence ID" value="KAJ8607606.1"/>
    <property type="molecule type" value="Genomic_DNA"/>
</dbReference>
<protein>
    <submittedName>
        <fullName evidence="2">Uncharacterized protein</fullName>
    </submittedName>
</protein>
<evidence type="ECO:0000313" key="3">
    <source>
        <dbReference type="Proteomes" id="UP001230188"/>
    </source>
</evidence>
<comment type="caution">
    <text evidence="2">The sequence shown here is derived from an EMBL/GenBank/DDBJ whole genome shotgun (WGS) entry which is preliminary data.</text>
</comment>
<evidence type="ECO:0000256" key="1">
    <source>
        <dbReference type="SAM" id="MobiDB-lite"/>
    </source>
</evidence>
<feature type="region of interest" description="Disordered" evidence="1">
    <location>
        <begin position="42"/>
        <end position="65"/>
    </location>
</feature>
<accession>A0AAD7XKU0</accession>
<proteinExistence type="predicted"/>
<name>A0AAD7XKU0_9STRA</name>
<gene>
    <name evidence="2" type="ORF">CTAYLR_005760</name>
</gene>